<keyword evidence="2" id="KW-1185">Reference proteome</keyword>
<comment type="caution">
    <text evidence="1">The sequence shown here is derived from an EMBL/GenBank/DDBJ whole genome shotgun (WGS) entry which is preliminary data.</text>
</comment>
<organism evidence="1 2">
    <name type="scientific">Liparis tanakae</name>
    <name type="common">Tanaka's snailfish</name>
    <dbReference type="NCBI Taxonomy" id="230148"/>
    <lineage>
        <taxon>Eukaryota</taxon>
        <taxon>Metazoa</taxon>
        <taxon>Chordata</taxon>
        <taxon>Craniata</taxon>
        <taxon>Vertebrata</taxon>
        <taxon>Euteleostomi</taxon>
        <taxon>Actinopterygii</taxon>
        <taxon>Neopterygii</taxon>
        <taxon>Teleostei</taxon>
        <taxon>Neoteleostei</taxon>
        <taxon>Acanthomorphata</taxon>
        <taxon>Eupercaria</taxon>
        <taxon>Perciformes</taxon>
        <taxon>Cottioidei</taxon>
        <taxon>Cottales</taxon>
        <taxon>Liparidae</taxon>
        <taxon>Liparis</taxon>
    </lineage>
</organism>
<dbReference type="AlphaFoldDB" id="A0A4Z2JC40"/>
<name>A0A4Z2JC40_9TELE</name>
<accession>A0A4Z2JC40</accession>
<proteinExistence type="predicted"/>
<evidence type="ECO:0000313" key="2">
    <source>
        <dbReference type="Proteomes" id="UP000314294"/>
    </source>
</evidence>
<dbReference type="Proteomes" id="UP000314294">
    <property type="component" value="Unassembled WGS sequence"/>
</dbReference>
<evidence type="ECO:0000313" key="1">
    <source>
        <dbReference type="EMBL" id="TNN87885.1"/>
    </source>
</evidence>
<sequence>MELGGRDKLGGLQGWRGPVSCSLSERNVRGMGRPWVTTCCMTKCPYATLSLSSSRKIANLLLVLHGPETNGEETRTDANLPPIRYQSGPGILLASLWRTEISIWQHAGCPVAGSLVAVTQCPKRDILLGLGQRTRAQQTRASAIRVYDKVKESGAPDPGRRRRVCVYCYCNLYIKYNNYYYYHYYYYNNYYYYYYYYYYNYYNNYYYYYYNYYNYNYYYYYNNNYYYYYYHYYYYYYYYHNYYYNYYYYYYYYYYYHYYYNYYYYYNNYYYYYYYNN</sequence>
<reference evidence="1 2" key="1">
    <citation type="submission" date="2019-03" db="EMBL/GenBank/DDBJ databases">
        <title>First draft genome of Liparis tanakae, snailfish: a comprehensive survey of snailfish specific genes.</title>
        <authorList>
            <person name="Kim W."/>
            <person name="Song I."/>
            <person name="Jeong J.-H."/>
            <person name="Kim D."/>
            <person name="Kim S."/>
            <person name="Ryu S."/>
            <person name="Song J.Y."/>
            <person name="Lee S.K."/>
        </authorList>
    </citation>
    <scope>NUCLEOTIDE SEQUENCE [LARGE SCALE GENOMIC DNA]</scope>
    <source>
        <tissue evidence="1">Muscle</tissue>
    </source>
</reference>
<gene>
    <name evidence="1" type="ORF">EYF80_001849</name>
</gene>
<protein>
    <submittedName>
        <fullName evidence="1">Uncharacterized protein</fullName>
    </submittedName>
</protein>
<dbReference type="EMBL" id="SRLO01000008">
    <property type="protein sequence ID" value="TNN87885.1"/>
    <property type="molecule type" value="Genomic_DNA"/>
</dbReference>